<name>A0ABR6W0Y9_9BACT</name>
<comment type="similarity">
    <text evidence="1">Belongs to the MreC family.</text>
</comment>
<feature type="domain" description="Rod shape-determining protein MreC beta-barrel core" evidence="7">
    <location>
        <begin position="112"/>
        <end position="262"/>
    </location>
</feature>
<dbReference type="NCBIfam" id="NF010532">
    <property type="entry name" value="PRK13922.9-3"/>
    <property type="match status" value="1"/>
</dbReference>
<dbReference type="Gene3D" id="2.40.10.340">
    <property type="entry name" value="Rod shape-determining protein MreC, domain 1"/>
    <property type="match status" value="1"/>
</dbReference>
<dbReference type="Proteomes" id="UP000700732">
    <property type="component" value="Unassembled WGS sequence"/>
</dbReference>
<evidence type="ECO:0000259" key="7">
    <source>
        <dbReference type="Pfam" id="PF04085"/>
    </source>
</evidence>
<dbReference type="InterPro" id="IPR042175">
    <property type="entry name" value="Cell/Rod_MreC_2"/>
</dbReference>
<keyword evidence="6" id="KW-0472">Membrane</keyword>
<keyword evidence="6" id="KW-1133">Transmembrane helix</keyword>
<feature type="transmembrane region" description="Helical" evidence="6">
    <location>
        <begin position="12"/>
        <end position="29"/>
    </location>
</feature>
<dbReference type="InterPro" id="IPR042177">
    <property type="entry name" value="Cell/Rod_1"/>
</dbReference>
<comment type="caution">
    <text evidence="8">The sequence shown here is derived from an EMBL/GenBank/DDBJ whole genome shotgun (WGS) entry which is preliminary data.</text>
</comment>
<evidence type="ECO:0000256" key="4">
    <source>
        <dbReference type="ARBA" id="ARBA00032089"/>
    </source>
</evidence>
<dbReference type="Gene3D" id="2.40.10.350">
    <property type="entry name" value="Rod shape-determining protein MreC, domain 2"/>
    <property type="match status" value="1"/>
</dbReference>
<dbReference type="InterPro" id="IPR007221">
    <property type="entry name" value="MreC"/>
</dbReference>
<dbReference type="PANTHER" id="PTHR34138">
    <property type="entry name" value="CELL SHAPE-DETERMINING PROTEIN MREC"/>
    <property type="match status" value="1"/>
</dbReference>
<evidence type="ECO:0000256" key="5">
    <source>
        <dbReference type="SAM" id="Coils"/>
    </source>
</evidence>
<feature type="coiled-coil region" evidence="5">
    <location>
        <begin position="60"/>
        <end position="87"/>
    </location>
</feature>
<gene>
    <name evidence="8" type="ORF">FH603_776</name>
</gene>
<accession>A0ABR6W0Y9</accession>
<evidence type="ECO:0000256" key="1">
    <source>
        <dbReference type="ARBA" id="ARBA00009369"/>
    </source>
</evidence>
<evidence type="ECO:0000256" key="6">
    <source>
        <dbReference type="SAM" id="Phobius"/>
    </source>
</evidence>
<keyword evidence="5" id="KW-0175">Coiled coil</keyword>
<organism evidence="8 9">
    <name type="scientific">Spirosoma utsteinense</name>
    <dbReference type="NCBI Taxonomy" id="2585773"/>
    <lineage>
        <taxon>Bacteria</taxon>
        <taxon>Pseudomonadati</taxon>
        <taxon>Bacteroidota</taxon>
        <taxon>Cytophagia</taxon>
        <taxon>Cytophagales</taxon>
        <taxon>Cytophagaceae</taxon>
        <taxon>Spirosoma</taxon>
    </lineage>
</organism>
<reference evidence="8 9" key="1">
    <citation type="submission" date="2019-06" db="EMBL/GenBank/DDBJ databases">
        <title>Spirosoma utsteinense sp. nov. isolated from Antarctic ice-free soils.</title>
        <authorList>
            <person name="Tahon G."/>
        </authorList>
    </citation>
    <scope>NUCLEOTIDE SEQUENCE [LARGE SCALE GENOMIC DNA]</scope>
    <source>
        <strain evidence="8 9">LMG 31447</strain>
    </source>
</reference>
<dbReference type="InterPro" id="IPR055342">
    <property type="entry name" value="MreC_beta-barrel_core"/>
</dbReference>
<proteinExistence type="inferred from homology"/>
<dbReference type="Pfam" id="PF04085">
    <property type="entry name" value="MreC"/>
    <property type="match status" value="1"/>
</dbReference>
<keyword evidence="9" id="KW-1185">Reference proteome</keyword>
<dbReference type="PANTHER" id="PTHR34138:SF1">
    <property type="entry name" value="CELL SHAPE-DETERMINING PROTEIN MREC"/>
    <property type="match status" value="1"/>
</dbReference>
<evidence type="ECO:0000313" key="8">
    <source>
        <dbReference type="EMBL" id="MBC3790289.1"/>
    </source>
</evidence>
<evidence type="ECO:0000256" key="3">
    <source>
        <dbReference type="ARBA" id="ARBA00022960"/>
    </source>
</evidence>
<dbReference type="EMBL" id="VFIA01000004">
    <property type="protein sequence ID" value="MBC3790289.1"/>
    <property type="molecule type" value="Genomic_DNA"/>
</dbReference>
<protein>
    <recommendedName>
        <fullName evidence="2">Cell shape-determining protein MreC</fullName>
    </recommendedName>
    <alternativeName>
        <fullName evidence="4">Cell shape protein MreC</fullName>
    </alternativeName>
</protein>
<sequence length="280" mass="31316">MGELVDFFVRSRNFILFILLEVLCFYFIINTSNYWSATYFNTSNRYAARVLAWSNAANEYARLAQVNADLATENQRLNTQLTQLLQSKPLSPDEYKADSTFAGRFNFTVAKVVNNTTQFANNYITIDKGTNDGIRPGMGVISPTGVVGKVKVCNQHFSVITSILHSDFLVSSQLVKAKEIGSAKWDGGDPHLIKLNDIAISRDKPIAKGDSVVTSEFNSTFPPNVLVGRVRSVGIQPNQTFHDITLNLATNFSNLSFVYVVENRLKDQQEQLEKQVESEK</sequence>
<keyword evidence="3" id="KW-0133">Cell shape</keyword>
<evidence type="ECO:0000256" key="2">
    <source>
        <dbReference type="ARBA" id="ARBA00013855"/>
    </source>
</evidence>
<keyword evidence="6" id="KW-0812">Transmembrane</keyword>
<evidence type="ECO:0000313" key="9">
    <source>
        <dbReference type="Proteomes" id="UP000700732"/>
    </source>
</evidence>
<dbReference type="RefSeq" id="WP_186736137.1">
    <property type="nucleotide sequence ID" value="NZ_VFIA01000004.1"/>
</dbReference>